<dbReference type="InterPro" id="IPR010330">
    <property type="entry name" value="CoiA_nuc"/>
</dbReference>
<evidence type="ECO:0000313" key="5">
    <source>
        <dbReference type="Proteomes" id="UP001245561"/>
    </source>
</evidence>
<dbReference type="EMBL" id="JARPYR010000006">
    <property type="protein sequence ID" value="MDT2596259.1"/>
    <property type="molecule type" value="Genomic_DNA"/>
</dbReference>
<keyword evidence="6" id="KW-1185">Reference proteome</keyword>
<comment type="caution">
    <text evidence="4">The sequence shown here is derived from an EMBL/GenBank/DDBJ whole genome shotgun (WGS) entry which is preliminary data.</text>
</comment>
<feature type="domain" description="Competence protein CoiA-like N-terminal" evidence="2">
    <location>
        <begin position="14"/>
        <end position="51"/>
    </location>
</feature>
<evidence type="ECO:0000313" key="6">
    <source>
        <dbReference type="Proteomes" id="UP001256547"/>
    </source>
</evidence>
<gene>
    <name evidence="4" type="ORF">P7D36_10290</name>
    <name evidence="3" type="ORF">P7D39_04370</name>
</gene>
<evidence type="ECO:0000313" key="3">
    <source>
        <dbReference type="EMBL" id="MDT2596259.1"/>
    </source>
</evidence>
<dbReference type="AlphaFoldDB" id="A0AAP5U169"/>
<protein>
    <submittedName>
        <fullName evidence="4">Competence protein CoiA family protein</fullName>
    </submittedName>
</protein>
<feature type="domain" description="Competence protein CoiA nuclease-like" evidence="1">
    <location>
        <begin position="58"/>
        <end position="199"/>
    </location>
</feature>
<reference evidence="4 6" key="1">
    <citation type="submission" date="2023-03" db="EMBL/GenBank/DDBJ databases">
        <authorList>
            <person name="Shen W."/>
            <person name="Cai J."/>
        </authorList>
    </citation>
    <scope>NUCLEOTIDE SEQUENCE</scope>
    <source>
        <strain evidence="4">P55-2</strain>
        <strain evidence="3 6">P72-2</strain>
    </source>
</reference>
<evidence type="ECO:0000259" key="1">
    <source>
        <dbReference type="Pfam" id="PF06054"/>
    </source>
</evidence>
<proteinExistence type="predicted"/>
<evidence type="ECO:0000313" key="4">
    <source>
        <dbReference type="EMBL" id="MDT2637881.1"/>
    </source>
</evidence>
<dbReference type="InterPro" id="IPR057253">
    <property type="entry name" value="CoiA-like_N"/>
</dbReference>
<evidence type="ECO:0000259" key="2">
    <source>
        <dbReference type="Pfam" id="PF25164"/>
    </source>
</evidence>
<name>A0AAP5U169_9ENTE</name>
<dbReference type="EMBL" id="JARPYT010000015">
    <property type="protein sequence ID" value="MDT2637881.1"/>
    <property type="molecule type" value="Genomic_DNA"/>
</dbReference>
<dbReference type="Pfam" id="PF25164">
    <property type="entry name" value="CoiA_N"/>
    <property type="match status" value="1"/>
</dbReference>
<organism evidence="4 5">
    <name type="scientific">Enterococcus dongliensis</name>
    <dbReference type="NCBI Taxonomy" id="2559925"/>
    <lineage>
        <taxon>Bacteria</taxon>
        <taxon>Bacillati</taxon>
        <taxon>Bacillota</taxon>
        <taxon>Bacilli</taxon>
        <taxon>Lactobacillales</taxon>
        <taxon>Enterococcaceae</taxon>
        <taxon>Enterococcus</taxon>
    </lineage>
</organism>
<dbReference type="Proteomes" id="UP001256547">
    <property type="component" value="Unassembled WGS sequence"/>
</dbReference>
<dbReference type="Proteomes" id="UP001245561">
    <property type="component" value="Unassembled WGS sequence"/>
</dbReference>
<sequence>MLFAYTEEKKMVSAAETTNKSCFCPDCGSLVIRKAGKIKIPHFAHATSTKCLGLSEGETFEHLQLKQLFFKWGNHFETGWKMEAPLIDLNQRPDLLFGKLAVEIQCSAINGRRLAQRMTGYRQKEYQNWWLLGEQLWPTGRFTQLQRQFCAFDQAKGIHLWLLEKNQIRLRYHICEEPQLIYREICWPSYTQSLQEIFQSTVFERPLPLFPTIENRNKWKQTLSMKLVQNHPQIRRLQQYFYQERRHLLYLPDWLYFPSRYYFFYQEDLLVFRYLFQKEAKNAPLIFQKFLNYRTENQREWIFHQIDQQEILERLYLEAIFLSKKG</sequence>
<accession>A0AAP5U169</accession>
<dbReference type="Pfam" id="PF06054">
    <property type="entry name" value="CoiA_nuc"/>
    <property type="match status" value="1"/>
</dbReference>
<dbReference type="RefSeq" id="WP_246022700.1">
    <property type="nucleotide sequence ID" value="NZ_JARPYR010000006.1"/>
</dbReference>